<organism evidence="3 4">
    <name type="scientific">Austropuccinia psidii MF-1</name>
    <dbReference type="NCBI Taxonomy" id="1389203"/>
    <lineage>
        <taxon>Eukaryota</taxon>
        <taxon>Fungi</taxon>
        <taxon>Dikarya</taxon>
        <taxon>Basidiomycota</taxon>
        <taxon>Pucciniomycotina</taxon>
        <taxon>Pucciniomycetes</taxon>
        <taxon>Pucciniales</taxon>
        <taxon>Sphaerophragmiaceae</taxon>
        <taxon>Austropuccinia</taxon>
    </lineage>
</organism>
<dbReference type="Proteomes" id="UP000765509">
    <property type="component" value="Unassembled WGS sequence"/>
</dbReference>
<comment type="caution">
    <text evidence="3">The sequence shown here is derived from an EMBL/GenBank/DDBJ whole genome shotgun (WGS) entry which is preliminary data.</text>
</comment>
<evidence type="ECO:0000256" key="1">
    <source>
        <dbReference type="SAM" id="MobiDB-lite"/>
    </source>
</evidence>
<feature type="compositionally biased region" description="Basic and acidic residues" evidence="1">
    <location>
        <begin position="188"/>
        <end position="199"/>
    </location>
</feature>
<sequence>MDDLLDPLSENLKKTIKFKNRNGAALTLLWSSVSTKFEGVLLNNKSSFYNCWVGLGNCCGKNSVVVICRTLQKLVNLRYKHGSSLEKHINDFHKIHASYLSFSAGSSISMSLSPSMAAAFFLQSLDNDKELSSLCQTLYDTKPFELSTITDRVSIEHTRRELSNDQALLFDKNKHPGPPKGKGNNKSEAGRKKTGPQDKKKGKSNNQGTAKTSTQDQNTNKSSDPDAFIFDEVNALIGKNNQELIYLDSGAGRTVVNNLELLENPVPVTKHINTFSNPVKVTHQGTLLFKGINLYPVYYVPNGPVNLLSVSQLCDHRLKLISKSNLFLIKYNNRIVDTFHQQGNLFVSRLSSPVNSIYAFPIACEDWHLTLGHPSDSYIKALLKDCKINGKFTHSSDCPVCDQAKIKNRPHSQFWPCADAPFSKIYMDTLQINPQSRKGYKPAHPPTATGSTRNYEYVPYYKDAPRNISSSINEEEIIVGKRKSQNRENFLLADVVPYSKAVTDPIEGPKWKKPMDAEYQSLTSHNTGELVPYPTKTTKVIGGMWQLSQKRNEHGEVYRHKARWVVLGNHQEQMLHSYNTWASVRRNEKFKIMLSLVINFNYIPYQFDIETAFLHGEMDSLVYVKQVKGYDIKGKEDWVWRLRKSLYGTKQAPQMWEAKLTATLSRLGLASAQSDKSLFISTNKTLLLHVHVDDGFLISKTERTIINFLTKLNSTLKLKYKRKPTQHLGYNLNWGKNVLNINQTDLIIKLLRHCGMDKCKSVKTPCNGNFLSKIGSNLSEEALEVTLFQQAIGSLNYLAHHTRPDILFTTNQLSKNSLKPNQYHWSALKHLLRYLSGTKDRCLVYKQQLIKEALTGWADADYSNNKEDRKSITGYVFLAFGNPVCWLSKKQLIVAQSTTEAEYAEMNICSKQLQWLTFVLNDLGHSSSLPVLFNDNLGAGTISKQASLNANMKHIGVGYQYVRDCVLRSLIKVVQVSTNDMIADVLTKPFGVLKLQEAYKQLRLEDPGGV</sequence>
<dbReference type="Pfam" id="PF07727">
    <property type="entry name" value="RVT_2"/>
    <property type="match status" value="1"/>
</dbReference>
<accession>A0A9Q3HUC3</accession>
<evidence type="ECO:0000259" key="2">
    <source>
        <dbReference type="Pfam" id="PF07727"/>
    </source>
</evidence>
<dbReference type="PANTHER" id="PTHR11439:SF483">
    <property type="entry name" value="PEPTIDE SYNTHASE GLIP-LIKE, PUTATIVE (AFU_ORTHOLOGUE AFUA_3G12920)-RELATED"/>
    <property type="match status" value="1"/>
</dbReference>
<evidence type="ECO:0000313" key="3">
    <source>
        <dbReference type="EMBL" id="MBW0516627.1"/>
    </source>
</evidence>
<protein>
    <recommendedName>
        <fullName evidence="2">Reverse transcriptase Ty1/copia-type domain-containing protein</fullName>
    </recommendedName>
</protein>
<evidence type="ECO:0000313" key="4">
    <source>
        <dbReference type="Proteomes" id="UP000765509"/>
    </source>
</evidence>
<feature type="compositionally biased region" description="Polar residues" evidence="1">
    <location>
        <begin position="204"/>
        <end position="222"/>
    </location>
</feature>
<name>A0A9Q3HUC3_9BASI</name>
<keyword evidence="4" id="KW-1185">Reference proteome</keyword>
<dbReference type="CDD" id="cd09272">
    <property type="entry name" value="RNase_HI_RT_Ty1"/>
    <property type="match status" value="1"/>
</dbReference>
<feature type="region of interest" description="Disordered" evidence="1">
    <location>
        <begin position="164"/>
        <end position="225"/>
    </location>
</feature>
<proteinExistence type="predicted"/>
<dbReference type="PANTHER" id="PTHR11439">
    <property type="entry name" value="GAG-POL-RELATED RETROTRANSPOSON"/>
    <property type="match status" value="1"/>
</dbReference>
<dbReference type="OrthoDB" id="3344688at2759"/>
<dbReference type="InterPro" id="IPR013103">
    <property type="entry name" value="RVT_2"/>
</dbReference>
<dbReference type="EMBL" id="AVOT02025375">
    <property type="protein sequence ID" value="MBW0516627.1"/>
    <property type="molecule type" value="Genomic_DNA"/>
</dbReference>
<dbReference type="AlphaFoldDB" id="A0A9Q3HUC3"/>
<gene>
    <name evidence="3" type="ORF">O181_056342</name>
</gene>
<reference evidence="3" key="1">
    <citation type="submission" date="2021-03" db="EMBL/GenBank/DDBJ databases">
        <title>Draft genome sequence of rust myrtle Austropuccinia psidii MF-1, a brazilian biotype.</title>
        <authorList>
            <person name="Quecine M.C."/>
            <person name="Pachon D.M.R."/>
            <person name="Bonatelli M.L."/>
            <person name="Correr F.H."/>
            <person name="Franceschini L.M."/>
            <person name="Leite T.F."/>
            <person name="Margarido G.R.A."/>
            <person name="Almeida C.A."/>
            <person name="Ferrarezi J.A."/>
            <person name="Labate C.A."/>
        </authorList>
    </citation>
    <scope>NUCLEOTIDE SEQUENCE</scope>
    <source>
        <strain evidence="3">MF-1</strain>
    </source>
</reference>
<feature type="domain" description="Reverse transcriptase Ty1/copia-type" evidence="2">
    <location>
        <begin position="527"/>
        <end position="766"/>
    </location>
</feature>